<dbReference type="InterPro" id="IPR003801">
    <property type="entry name" value="GTP_cyclohydrolase_FolE2/MptA"/>
</dbReference>
<comment type="function">
    <text evidence="2">Converts GTP to 7,8-dihydroneopterin triphosphate.</text>
</comment>
<evidence type="ECO:0000256" key="2">
    <source>
        <dbReference type="HAMAP-Rule" id="MF_01527"/>
    </source>
</evidence>
<dbReference type="GO" id="GO:0003934">
    <property type="term" value="F:GTP cyclohydrolase I activity"/>
    <property type="evidence" value="ECO:0007669"/>
    <property type="project" value="UniProtKB-UniRule"/>
</dbReference>
<protein>
    <recommendedName>
        <fullName evidence="2">GTP cyclohydrolase FolE2</fullName>
        <ecNumber evidence="2">3.5.4.16</ecNumber>
    </recommendedName>
</protein>
<sequence>MNKPLSLIPDVQSSIDTRRLTINKVGIKALKHPLQVLNREGKAQSTVAICNMSVELAHHQKGTHMSRFIELLNADEQMLSMEAFKQLLSAMVQRLEAQRGYIEFTFPYFIRKQAPVSGVASYLDYEITLLGEINEGIPAVVLKTVIPVTSLCPCSKKISAYGAHNQRSHVTVSVRPSGPIWIEDLIELVEQQASSELFGLLKRSDEKLVTERAYENPKFVEDMVRDVAAQLNHHPHIAAYCVEAENFESIHNHSAYAIIEKDKLSPCGSVISS</sequence>
<feature type="site" description="May be catalytically important" evidence="2">
    <location>
        <position position="152"/>
    </location>
</feature>
<comment type="similarity">
    <text evidence="2">Belongs to the GTP cyclohydrolase IV family.</text>
</comment>
<dbReference type="UniPathway" id="UPA00848">
    <property type="reaction ID" value="UER00151"/>
</dbReference>
<dbReference type="EMBL" id="MSLT01000006">
    <property type="protein sequence ID" value="OUD15678.1"/>
    <property type="molecule type" value="Genomic_DNA"/>
</dbReference>
<dbReference type="InterPro" id="IPR022838">
    <property type="entry name" value="GTP_cyclohydrolase_FolE2"/>
</dbReference>
<evidence type="ECO:0000313" key="3">
    <source>
        <dbReference type="EMBL" id="OUD15678.1"/>
    </source>
</evidence>
<dbReference type="AlphaFoldDB" id="A0A251XBJ5"/>
<gene>
    <name evidence="2" type="primary">folE2</name>
    <name evidence="3" type="ORF">TPSD3_03940</name>
</gene>
<name>A0A251XBJ5_9GAMM</name>
<dbReference type="Proteomes" id="UP000194798">
    <property type="component" value="Unassembled WGS sequence"/>
</dbReference>
<dbReference type="Gene3D" id="3.10.270.10">
    <property type="entry name" value="Urate Oxidase"/>
    <property type="match status" value="1"/>
</dbReference>
<dbReference type="OrthoDB" id="9774824at2"/>
<reference evidence="3 4" key="1">
    <citation type="submission" date="2016-12" db="EMBL/GenBank/DDBJ databases">
        <title>Thioflexothrix psekupsii D3 genome sequencing and assembly.</title>
        <authorList>
            <person name="Fomenkov A."/>
            <person name="Vincze T."/>
            <person name="Grabovich M."/>
            <person name="Anton B.P."/>
            <person name="Dubinina G."/>
            <person name="Orlova M."/>
            <person name="Belousova E."/>
            <person name="Roberts R.J."/>
        </authorList>
    </citation>
    <scope>NUCLEOTIDE SEQUENCE [LARGE SCALE GENOMIC DNA]</scope>
    <source>
        <strain evidence="3">D3</strain>
    </source>
</reference>
<comment type="caution">
    <text evidence="3">The sequence shown here is derived from an EMBL/GenBank/DDBJ whole genome shotgun (WGS) entry which is preliminary data.</text>
</comment>
<dbReference type="GO" id="GO:0046654">
    <property type="term" value="P:tetrahydrofolate biosynthetic process"/>
    <property type="evidence" value="ECO:0007669"/>
    <property type="project" value="UniProtKB-UniRule"/>
</dbReference>
<dbReference type="PANTHER" id="PTHR36445:SF1">
    <property type="entry name" value="GTP CYCLOHYDROLASE MPTA"/>
    <property type="match status" value="1"/>
</dbReference>
<dbReference type="Pfam" id="PF02649">
    <property type="entry name" value="GCHY-1"/>
    <property type="match status" value="1"/>
</dbReference>
<accession>A0A251XBJ5</accession>
<dbReference type="EC" id="3.5.4.16" evidence="2"/>
<dbReference type="HAMAP" id="MF_01527_B">
    <property type="entry name" value="GTP_cyclohydrol_B"/>
    <property type="match status" value="1"/>
</dbReference>
<evidence type="ECO:0000313" key="4">
    <source>
        <dbReference type="Proteomes" id="UP000194798"/>
    </source>
</evidence>
<comment type="catalytic activity">
    <reaction evidence="2">
        <text>GTP + H2O = 7,8-dihydroneopterin 3'-triphosphate + formate + H(+)</text>
        <dbReference type="Rhea" id="RHEA:17473"/>
        <dbReference type="ChEBI" id="CHEBI:15377"/>
        <dbReference type="ChEBI" id="CHEBI:15378"/>
        <dbReference type="ChEBI" id="CHEBI:15740"/>
        <dbReference type="ChEBI" id="CHEBI:37565"/>
        <dbReference type="ChEBI" id="CHEBI:58462"/>
        <dbReference type="EC" id="3.5.4.16"/>
    </reaction>
</comment>
<dbReference type="PANTHER" id="PTHR36445">
    <property type="entry name" value="GTP CYCLOHYDROLASE MPTA"/>
    <property type="match status" value="1"/>
</dbReference>
<dbReference type="NCBIfam" id="NF010200">
    <property type="entry name" value="PRK13674.1-1"/>
    <property type="match status" value="1"/>
</dbReference>
<organism evidence="3 4">
    <name type="scientific">Thioflexithrix psekupsensis</name>
    <dbReference type="NCBI Taxonomy" id="1570016"/>
    <lineage>
        <taxon>Bacteria</taxon>
        <taxon>Pseudomonadati</taxon>
        <taxon>Pseudomonadota</taxon>
        <taxon>Gammaproteobacteria</taxon>
        <taxon>Thiotrichales</taxon>
        <taxon>Thioflexithrix</taxon>
    </lineage>
</organism>
<keyword evidence="4" id="KW-1185">Reference proteome</keyword>
<dbReference type="RefSeq" id="WP_086487277.1">
    <property type="nucleotide sequence ID" value="NZ_MSLT01000006.1"/>
</dbReference>
<evidence type="ECO:0000256" key="1">
    <source>
        <dbReference type="ARBA" id="ARBA00022801"/>
    </source>
</evidence>
<comment type="pathway">
    <text evidence="2">Cofactor biosynthesis; 7,8-dihydroneopterin triphosphate biosynthesis; 7,8-dihydroneopterin triphosphate from GTP: step 1/1.</text>
</comment>
<keyword evidence="1 2" id="KW-0378">Hydrolase</keyword>
<proteinExistence type="inferred from homology"/>